<accession>A0A6G0T0N4</accession>
<organism evidence="1 2">
    <name type="scientific">Aphis glycines</name>
    <name type="common">Soybean aphid</name>
    <dbReference type="NCBI Taxonomy" id="307491"/>
    <lineage>
        <taxon>Eukaryota</taxon>
        <taxon>Metazoa</taxon>
        <taxon>Ecdysozoa</taxon>
        <taxon>Arthropoda</taxon>
        <taxon>Hexapoda</taxon>
        <taxon>Insecta</taxon>
        <taxon>Pterygota</taxon>
        <taxon>Neoptera</taxon>
        <taxon>Paraneoptera</taxon>
        <taxon>Hemiptera</taxon>
        <taxon>Sternorrhyncha</taxon>
        <taxon>Aphidomorpha</taxon>
        <taxon>Aphidoidea</taxon>
        <taxon>Aphididae</taxon>
        <taxon>Aphidini</taxon>
        <taxon>Aphis</taxon>
        <taxon>Aphis</taxon>
    </lineage>
</organism>
<feature type="non-terminal residue" evidence="1">
    <location>
        <position position="1"/>
    </location>
</feature>
<keyword evidence="2" id="KW-1185">Reference proteome</keyword>
<proteinExistence type="predicted"/>
<sequence length="255" mass="29355">VLIYNLLGFLSLQLMTKSLRKTNIREKLIAKSKIAVIVSLSVSRTVENTVQEIESEYKITMSYADKFKFTINLIVFFIAILLLNEQLFVSDSDLLHESTVLGKNKYQFTFESIRVSCEIICSILNVSFKSNSFNGFEYNILPHSLKIISIISIDCTVSDGIKYWRLIFVLLVIFVCIQEYINVPHQQQFDHVWKLNETKVAYIFVVSGDSNCAFNINRQNSPLPRTIFSRNNLFLVHRILPGFNFSIAVAIDNFK</sequence>
<evidence type="ECO:0000313" key="2">
    <source>
        <dbReference type="Proteomes" id="UP000475862"/>
    </source>
</evidence>
<evidence type="ECO:0000313" key="1">
    <source>
        <dbReference type="EMBL" id="KAE9524210.1"/>
    </source>
</evidence>
<dbReference type="EMBL" id="VYZN01000070">
    <property type="protein sequence ID" value="KAE9524210.1"/>
    <property type="molecule type" value="Genomic_DNA"/>
</dbReference>
<comment type="caution">
    <text evidence="1">The sequence shown here is derived from an EMBL/GenBank/DDBJ whole genome shotgun (WGS) entry which is preliminary data.</text>
</comment>
<dbReference type="Proteomes" id="UP000475862">
    <property type="component" value="Unassembled WGS sequence"/>
</dbReference>
<gene>
    <name evidence="1" type="ORF">AGLY_015249</name>
</gene>
<protein>
    <submittedName>
        <fullName evidence="1">Uncharacterized protein</fullName>
    </submittedName>
</protein>
<name>A0A6G0T0N4_APHGL</name>
<dbReference type="AlphaFoldDB" id="A0A6G0T0N4"/>
<reference evidence="1 2" key="1">
    <citation type="submission" date="2019-08" db="EMBL/GenBank/DDBJ databases">
        <title>The genome of the soybean aphid Biotype 1, its phylome, world population structure and adaptation to the North American continent.</title>
        <authorList>
            <person name="Giordano R."/>
            <person name="Donthu R.K."/>
            <person name="Hernandez A.G."/>
            <person name="Wright C.L."/>
            <person name="Zimin A.V."/>
        </authorList>
    </citation>
    <scope>NUCLEOTIDE SEQUENCE [LARGE SCALE GENOMIC DNA]</scope>
    <source>
        <tissue evidence="1">Whole aphids</tissue>
    </source>
</reference>
<feature type="non-terminal residue" evidence="1">
    <location>
        <position position="255"/>
    </location>
</feature>